<comment type="caution">
    <text evidence="1">The sequence shown here is derived from an EMBL/GenBank/DDBJ whole genome shotgun (WGS) entry which is preliminary data.</text>
</comment>
<protein>
    <submittedName>
        <fullName evidence="1">DUF748 domain-containing protein</fullName>
    </submittedName>
</protein>
<organism evidence="1 2">
    <name type="scientific">Iodobacter arcticus</name>
    <dbReference type="NCBI Taxonomy" id="590593"/>
    <lineage>
        <taxon>Bacteria</taxon>
        <taxon>Pseudomonadati</taxon>
        <taxon>Pseudomonadota</taxon>
        <taxon>Betaproteobacteria</taxon>
        <taxon>Neisseriales</taxon>
        <taxon>Chitinibacteraceae</taxon>
        <taxon>Iodobacter</taxon>
    </lineage>
</organism>
<dbReference type="InterPro" id="IPR052894">
    <property type="entry name" value="AsmA-related"/>
</dbReference>
<evidence type="ECO:0000313" key="2">
    <source>
        <dbReference type="Proteomes" id="UP001596473"/>
    </source>
</evidence>
<sequence length="1155" mass="128628">MERKIGLKFKRWLLFFGLFLSLLGLVGGLLLPRWAEPRLEAVLSKTLHRTVSIEEVTFNPFILKATLHGVSISKESVPFARFQSLVLDIEWASLWKMAPIIKEITLTQPQIDIIRLDESKYNFSDLIELFANNNDKKQTVNFSLNNIKIINGTIIFNDQVLHTQQKLTNLELALPFVSTLSHRVNEYIQPRVSGKLNGTVFKIDGESKPFSNSLDTRLTFNLQKLNIPQYTQYIKLPNELKLLSAYLSGQLSLQFHLEKDRTRLLVSGPLQLEQFNVELKDKPFIKVNQLSVSLKNIEPLAQIYRLSDIKVDGLDTTISKNDRGELNWLQAFKQQPVAVVDRSKKTNKSIIDIKNIKIVNSSVAYENFQFDDIKADVAAYSNQKDKTIPVLFSAKTAQGELFTADLKVSPQPFVLDGKINLTALELKQYMPFISPYFNGIVDSGQLDLSSTVHFSSEPLAYSLKDTDIKLQQFSLHLPKEKKSLLRAEQFAIKALELDSKQQLITAAAVESQGGQLGAQWLENGQFNFSALIPNRDAAPASKAWRVQVAKVDMSEWQLDLSDKRLAKAPSIPIRDISLVFDQLDTAEGSKGKLKLSAHWADSGLIDISGDIVPMPFSAQIALDLRKVNAAFLQPYFTKYLNISLARGFLNAKGNLQVVSKPDLNGRYRGAFSVDHFYAIDKQTSTAFLKWNRLDFKGVDVALLPLRVDIAEIALDRFFSRLILSPTGRLNLQDILVQDGKQVSVVNANTASAVTAVPVAEQGLPPVQIKKIVLNNGDIRYSDFFIKPNFTANLTKMTGTIAGLSSAENARAQLDLQGFVDKTAPVKVSGELNPLSKKIFLDLKGGVKNYDLTSASTYSTKYAGYGIEKGKMSMDIAYKIEGSKLIASNKIFLDQLNLSEERTEGKDATTLPVKLALALLTDRRGQVNLNLPVEGSLDDPQFSVSGIIWQVIGNVLEKVVTSPFDALASSLGHEGAVLSHVDFIAGSEKIDDKAIKSIQQLAEILADRPALKLDVQSVLSLSVDGQGLKKKSLQRKIRLLKMANVADSLSQDEHELVISQDEYPSLLEKVYKTEKFTKPTNLIGMDKTLTVAEMEKLIFEHTVVKNDDLYALGLRRALLVKSALLAAGVDETRIFLVKSKINSNEDNKSRVKFDLK</sequence>
<proteinExistence type="predicted"/>
<dbReference type="PANTHER" id="PTHR30441:SF8">
    <property type="entry name" value="DUF748 DOMAIN-CONTAINING PROTEIN"/>
    <property type="match status" value="1"/>
</dbReference>
<keyword evidence="2" id="KW-1185">Reference proteome</keyword>
<gene>
    <name evidence="1" type="ORF">ACFQNF_17310</name>
</gene>
<dbReference type="Pfam" id="PF05359">
    <property type="entry name" value="DUF748"/>
    <property type="match status" value="2"/>
</dbReference>
<name>A0ABW2R109_9NEIS</name>
<dbReference type="RefSeq" id="WP_380189166.1">
    <property type="nucleotide sequence ID" value="NZ_JBHTBQ010000039.1"/>
</dbReference>
<dbReference type="EMBL" id="JBHTBQ010000039">
    <property type="protein sequence ID" value="MFC7421622.1"/>
    <property type="molecule type" value="Genomic_DNA"/>
</dbReference>
<accession>A0ABW2R109</accession>
<evidence type="ECO:0000313" key="1">
    <source>
        <dbReference type="EMBL" id="MFC7421622.1"/>
    </source>
</evidence>
<dbReference type="InterPro" id="IPR008023">
    <property type="entry name" value="DUF748"/>
</dbReference>
<reference evidence="2" key="1">
    <citation type="journal article" date="2019" name="Int. J. Syst. Evol. Microbiol.">
        <title>The Global Catalogue of Microorganisms (GCM) 10K type strain sequencing project: providing services to taxonomists for standard genome sequencing and annotation.</title>
        <authorList>
            <consortium name="The Broad Institute Genomics Platform"/>
            <consortium name="The Broad Institute Genome Sequencing Center for Infectious Disease"/>
            <person name="Wu L."/>
            <person name="Ma J."/>
        </authorList>
    </citation>
    <scope>NUCLEOTIDE SEQUENCE [LARGE SCALE GENOMIC DNA]</scope>
    <source>
        <strain evidence="2">CCUG 62945</strain>
    </source>
</reference>
<dbReference type="Proteomes" id="UP001596473">
    <property type="component" value="Unassembled WGS sequence"/>
</dbReference>
<dbReference type="PANTHER" id="PTHR30441">
    <property type="entry name" value="DUF748 DOMAIN-CONTAINING PROTEIN"/>
    <property type="match status" value="1"/>
</dbReference>